<gene>
    <name evidence="1" type="ORF">MPXG_00041</name>
</gene>
<accession>G9E612</accession>
<keyword evidence="2" id="KW-1185">Reference proteome</keyword>
<name>G9E612_MPSP1</name>
<protein>
    <submittedName>
        <fullName evidence="1">Uncharacterized protein</fullName>
    </submittedName>
</protein>
<dbReference type="EMBL" id="JF974320">
    <property type="protein sequence ID" value="AET84839.1"/>
    <property type="molecule type" value="Genomic_DNA"/>
</dbReference>
<evidence type="ECO:0000313" key="2">
    <source>
        <dbReference type="Proteomes" id="UP000232710"/>
    </source>
</evidence>
<sequence>MVKRARNNNSNSNNEKTLKIRGREVVLPPLVIGRGMSCGYAGIPRYLKRAKDRFDNLGYVSAFFNYNTETKKYGIVKNIDKIKNTLNNPNTNSRISSTPNVHFFMVGMTNKSGVGHAVSVLVDPNQKKMWAFDPHGQDSSNSEWGVALRREIIPILRGMWGGGFTVRYYNGPNLQADNIRGTCTTFYVTFMDMIPYMLSGQGNINQVAEFIYKNITAIRQFYLNFAPQNVGRIVTRNVTQTVGNQRRSRPTSMNINS</sequence>
<organism evidence="1 2">
    <name type="scientific">Micromonas pusilla virus SP1</name>
    <name type="common">MpV-SP1</name>
    <dbReference type="NCBI Taxonomy" id="373996"/>
    <lineage>
        <taxon>Viruses</taxon>
        <taxon>Varidnaviria</taxon>
        <taxon>Bamfordvirae</taxon>
        <taxon>Nucleocytoviricota</taxon>
        <taxon>Megaviricetes</taxon>
        <taxon>Algavirales</taxon>
        <taxon>Phycodnaviridae</taxon>
        <taxon>Prasinovirus</taxon>
        <taxon>Prasinovirus micromonas</taxon>
    </lineage>
</organism>
<dbReference type="Proteomes" id="UP000232710">
    <property type="component" value="Segment"/>
</dbReference>
<reference evidence="1 2" key="1">
    <citation type="submission" date="2010-12" db="EMBL/GenBank/DDBJ databases">
        <title>The Genome Sequence of Micromonas pusilla virus SP1.</title>
        <authorList>
            <consortium name="The Broad Institute Genome Sequencing Platform"/>
            <person name="Henn M.R."/>
            <person name="Suttle C."/>
            <person name="Winget D."/>
            <person name="Chan A."/>
            <person name="Levin J."/>
            <person name="Malboeuf C."/>
            <person name="Casali M."/>
            <person name="Russ C."/>
            <person name="Lennon N."/>
            <person name="Chapman S.B."/>
            <person name="Erlich R."/>
            <person name="Young S.K."/>
            <person name="Yandava C."/>
            <person name="Zeng Q."/>
            <person name="Alvarado L."/>
            <person name="Anderson S."/>
            <person name="Berlin A."/>
            <person name="Chen Z."/>
            <person name="Freedman E."/>
            <person name="Gellesch M."/>
            <person name="Goldberg J."/>
            <person name="Green L."/>
            <person name="Griggs A."/>
            <person name="Gujja S."/>
            <person name="Heilman E.R."/>
            <person name="Heiman D."/>
            <person name="Hollinger A."/>
            <person name="Howarth C."/>
            <person name="Larson L."/>
            <person name="Mehta T."/>
            <person name="Pearson M."/>
            <person name="Roberts A."/>
            <person name="Ryan E."/>
            <person name="Saif S."/>
            <person name="Shea T."/>
            <person name="Shenoy N."/>
            <person name="Sisk P."/>
            <person name="Stolte C."/>
            <person name="Sykes S."/>
            <person name="White J."/>
            <person name="Haas B."/>
            <person name="Nusbaum C."/>
            <person name="Birren B."/>
        </authorList>
    </citation>
    <scope>NUCLEOTIDE SEQUENCE [LARGE SCALE GENOMIC DNA]</scope>
    <source>
        <strain evidence="1 2">SP1</strain>
    </source>
</reference>
<organismHost>
    <name type="scientific">Micromonas pusilla</name>
    <name type="common">Picoplanktonic green alga</name>
    <name type="synonym">Chromulina pusilla</name>
    <dbReference type="NCBI Taxonomy" id="38833"/>
</organismHost>
<proteinExistence type="predicted"/>
<evidence type="ECO:0000313" key="1">
    <source>
        <dbReference type="EMBL" id="AET84839.1"/>
    </source>
</evidence>